<dbReference type="RefSeq" id="WP_211556523.1">
    <property type="nucleotide sequence ID" value="NZ_JAGVRK010000001.1"/>
</dbReference>
<dbReference type="InterPro" id="IPR037873">
    <property type="entry name" value="BamE-like"/>
</dbReference>
<accession>A0ABS5LBE1</accession>
<dbReference type="EMBL" id="JAGVRK010000001">
    <property type="protein sequence ID" value="MBS2967863.1"/>
    <property type="molecule type" value="Genomic_DNA"/>
</dbReference>
<dbReference type="Proteomes" id="UP000682403">
    <property type="component" value="Unassembled WGS sequence"/>
</dbReference>
<sequence>MNRKSGFLLVAAISIWALAACGDAELDKKSEPAAAEEGSKSDKKKEEKKTEEKAPEKENTITLAQYEKAKGGMTYEEVTALFGSKGELVGDDKGDGNITYKWMGAEKKLSSAMLFFEENKLATKQQARMGLESTVKATKAQFDQVKEGMNMEQIEKIMGGKGSIGVETDGENGEFKTVQYVYDAEDEDIYYYLKNGILQSKSYGLTMNLPS</sequence>
<gene>
    <name evidence="4" type="ORF">J9317_03620</name>
</gene>
<evidence type="ECO:0000256" key="2">
    <source>
        <dbReference type="SAM" id="MobiDB-lite"/>
    </source>
</evidence>
<evidence type="ECO:0000256" key="1">
    <source>
        <dbReference type="ARBA" id="ARBA00022729"/>
    </source>
</evidence>
<dbReference type="Gene3D" id="3.10.450.730">
    <property type="entry name" value="BLIP domain"/>
    <property type="match status" value="1"/>
</dbReference>
<reference evidence="4 5" key="1">
    <citation type="submission" date="2021-04" db="EMBL/GenBank/DDBJ databases">
        <title>Metabacillus sp. strain KIGAM252 whole genome sequence.</title>
        <authorList>
            <person name="Seo M.-J."/>
            <person name="Cho E.-S."/>
            <person name="Hwang C.Y."/>
            <person name="Yoon D.J."/>
        </authorList>
    </citation>
    <scope>NUCLEOTIDE SEQUENCE [LARGE SCALE GENOMIC DNA]</scope>
    <source>
        <strain evidence="4 5">KIGAM252</strain>
    </source>
</reference>
<keyword evidence="1 3" id="KW-0732">Signal</keyword>
<evidence type="ECO:0000313" key="5">
    <source>
        <dbReference type="Proteomes" id="UP000682403"/>
    </source>
</evidence>
<feature type="signal peptide" evidence="3">
    <location>
        <begin position="1"/>
        <end position="19"/>
    </location>
</feature>
<organism evidence="4 5">
    <name type="scientific">Metabacillus flavus</name>
    <dbReference type="NCBI Taxonomy" id="2823519"/>
    <lineage>
        <taxon>Bacteria</taxon>
        <taxon>Bacillati</taxon>
        <taxon>Bacillota</taxon>
        <taxon>Bacilli</taxon>
        <taxon>Bacillales</taxon>
        <taxon>Bacillaceae</taxon>
        <taxon>Metabacillus</taxon>
    </lineage>
</organism>
<dbReference type="PROSITE" id="PS51257">
    <property type="entry name" value="PROKAR_LIPOPROTEIN"/>
    <property type="match status" value="1"/>
</dbReference>
<proteinExistence type="predicted"/>
<evidence type="ECO:0000313" key="4">
    <source>
        <dbReference type="EMBL" id="MBS2967863.1"/>
    </source>
</evidence>
<protein>
    <recommendedName>
        <fullName evidence="6">DUF3862 domain-containing protein</fullName>
    </recommendedName>
</protein>
<feature type="region of interest" description="Disordered" evidence="2">
    <location>
        <begin position="26"/>
        <end position="59"/>
    </location>
</feature>
<keyword evidence="5" id="KW-1185">Reference proteome</keyword>
<dbReference type="Gene3D" id="3.30.1450.10">
    <property type="match status" value="1"/>
</dbReference>
<evidence type="ECO:0008006" key="6">
    <source>
        <dbReference type="Google" id="ProtNLM"/>
    </source>
</evidence>
<name>A0ABS5LBE1_9BACI</name>
<evidence type="ECO:0000256" key="3">
    <source>
        <dbReference type="SAM" id="SignalP"/>
    </source>
</evidence>
<feature type="chain" id="PRO_5045443757" description="DUF3862 domain-containing protein" evidence="3">
    <location>
        <begin position="20"/>
        <end position="211"/>
    </location>
</feature>
<comment type="caution">
    <text evidence="4">The sequence shown here is derived from an EMBL/GenBank/DDBJ whole genome shotgun (WGS) entry which is preliminary data.</text>
</comment>